<dbReference type="eggNOG" id="arCOG03296">
    <property type="taxonomic scope" value="Archaea"/>
</dbReference>
<organism evidence="2 3">
    <name type="scientific">Methanospirillum hungatei JF-1 (strain ATCC 27890 / DSM 864 / NBRC 100397 / JF-1)</name>
    <dbReference type="NCBI Taxonomy" id="323259"/>
    <lineage>
        <taxon>Archaea</taxon>
        <taxon>Methanobacteriati</taxon>
        <taxon>Methanobacteriota</taxon>
        <taxon>Stenosarchaea group</taxon>
        <taxon>Methanomicrobia</taxon>
        <taxon>Methanomicrobiales</taxon>
        <taxon>Methanospirillaceae</taxon>
        <taxon>Methanospirillum</taxon>
    </lineage>
</organism>
<feature type="domain" description="Schlafen AlbA-2" evidence="1">
    <location>
        <begin position="14"/>
        <end position="129"/>
    </location>
</feature>
<accession>Q2FSV4</accession>
<dbReference type="Gene3D" id="3.30.565.60">
    <property type="match status" value="1"/>
</dbReference>
<dbReference type="GeneID" id="3922129"/>
<dbReference type="InParanoid" id="Q2FSV4"/>
<sequence length="412" mass="46940">MLTKDLLEIISHGENSGVEFKRDDVRPEQLAKEIVALANHRGGMILLGVEDDGTISGVQRDNLETWIFDTVFGRYVHPMILPFYETVRIEPGKQVAVISFPEGTSKPYVLRNNDREEIYIRAGSTSRLATREQQARLFAAGGILHTELLPVPGTSFQSLDLTRIREYLTHIIHDPEIPDKDEDWIRRLTGLGMLTTVSGDRVVCTIAGIVLFGIHPRKYMRQAGIRLIIYESEEKTYQTFVDTVLDGPCTGRYITNEHGVRTLQDPGLIERFSEMIMPFISTGASTVNDEFRLTKDWQYPFEAIREVVINALCHRDWTRAVDVEVSRYSDRIEIISPGALPNSMTVEKMIAGQRSPRNPLIVEILRDYGYVESRGMGVRTKVIPLMKMNNNREPVFKATEDYLCTVLYRKSE</sequence>
<dbReference type="EMBL" id="CP000254">
    <property type="protein sequence ID" value="ABD42918.1"/>
    <property type="molecule type" value="Genomic_DNA"/>
</dbReference>
<dbReference type="Proteomes" id="UP000001941">
    <property type="component" value="Chromosome"/>
</dbReference>
<dbReference type="EnsemblBacteria" id="ABD42918">
    <property type="protein sequence ID" value="ABD42918"/>
    <property type="gene ID" value="Mhun_3236"/>
</dbReference>
<protein>
    <submittedName>
        <fullName evidence="2">Transcriptional regulator</fullName>
    </submittedName>
</protein>
<dbReference type="Pfam" id="PF13749">
    <property type="entry name" value="HATPase_c_4"/>
    <property type="match status" value="1"/>
</dbReference>
<evidence type="ECO:0000313" key="2">
    <source>
        <dbReference type="EMBL" id="ABD42918.1"/>
    </source>
</evidence>
<dbReference type="KEGG" id="mhu:Mhun_3236"/>
<gene>
    <name evidence="2" type="ordered locus">Mhun_3236</name>
</gene>
<evidence type="ECO:0000259" key="1">
    <source>
        <dbReference type="Pfam" id="PF04326"/>
    </source>
</evidence>
<proteinExistence type="predicted"/>
<dbReference type="InterPro" id="IPR038475">
    <property type="entry name" value="RecG_C_sf"/>
</dbReference>
<dbReference type="InterPro" id="IPR007421">
    <property type="entry name" value="Schlafen_AlbA_2_dom"/>
</dbReference>
<dbReference type="InterPro" id="IPR038461">
    <property type="entry name" value="Schlafen_AlbA_2_dom_sf"/>
</dbReference>
<dbReference type="RefSeq" id="WP_011450163.1">
    <property type="nucleotide sequence ID" value="NC_007796.1"/>
</dbReference>
<dbReference type="STRING" id="323259.Mhun_3236"/>
<keyword evidence="3" id="KW-1185">Reference proteome</keyword>
<dbReference type="HOGENOM" id="CLU_024970_3_3_2"/>
<dbReference type="Pfam" id="PF04326">
    <property type="entry name" value="SLFN_AlbA_2"/>
    <property type="match status" value="1"/>
</dbReference>
<dbReference type="AlphaFoldDB" id="Q2FSV4"/>
<name>Q2FSV4_METHJ</name>
<dbReference type="PANTHER" id="PTHR30595:SF6">
    <property type="entry name" value="SCHLAFEN ALBA-2 DOMAIN-CONTAINING PROTEIN"/>
    <property type="match status" value="1"/>
</dbReference>
<reference evidence="3" key="1">
    <citation type="journal article" date="2016" name="Stand. Genomic Sci.">
        <title>Complete genome sequence of Methanospirillum hungatei type strain JF1.</title>
        <authorList>
            <person name="Gunsalus R.P."/>
            <person name="Cook L.E."/>
            <person name="Crable B."/>
            <person name="Rohlin L."/>
            <person name="McDonald E."/>
            <person name="Mouttaki H."/>
            <person name="Sieber J.R."/>
            <person name="Poweleit N."/>
            <person name="Zhou H."/>
            <person name="Lapidus A.L."/>
            <person name="Daligault H.E."/>
            <person name="Land M."/>
            <person name="Gilna P."/>
            <person name="Ivanova N."/>
            <person name="Kyrpides N."/>
            <person name="Culley D.E."/>
            <person name="McInerney M.J."/>
        </authorList>
    </citation>
    <scope>NUCLEOTIDE SEQUENCE [LARGE SCALE GENOMIC DNA]</scope>
    <source>
        <strain evidence="3">ATCC 27890 / DSM 864 / NBRC 100397 / JF-1</strain>
    </source>
</reference>
<dbReference type="Gene3D" id="3.30.950.30">
    <property type="entry name" value="Schlafen, AAA domain"/>
    <property type="match status" value="1"/>
</dbReference>
<evidence type="ECO:0000313" key="3">
    <source>
        <dbReference type="Proteomes" id="UP000001941"/>
    </source>
</evidence>
<dbReference type="PANTHER" id="PTHR30595">
    <property type="entry name" value="GLPR-RELATED TRANSCRIPTIONAL REPRESSOR"/>
    <property type="match status" value="1"/>
</dbReference>
<dbReference type="OrthoDB" id="114576at2157"/>